<organism evidence="1 2">
    <name type="scientific">Cichlidogyrus casuarinus</name>
    <dbReference type="NCBI Taxonomy" id="1844966"/>
    <lineage>
        <taxon>Eukaryota</taxon>
        <taxon>Metazoa</taxon>
        <taxon>Spiralia</taxon>
        <taxon>Lophotrochozoa</taxon>
        <taxon>Platyhelminthes</taxon>
        <taxon>Monogenea</taxon>
        <taxon>Monopisthocotylea</taxon>
        <taxon>Dactylogyridea</taxon>
        <taxon>Ancyrocephalidae</taxon>
        <taxon>Cichlidogyrus</taxon>
    </lineage>
</organism>
<sequence length="1235" mass="137245">MCKWRPDSREELVVNWEISDKVLCMAQRPAYSAYNFTAKLFSGTVDSTKQVPRCLALVYRSSSSLNRLSILRHSLGSNAFSLLVSQSIPSLRYEASIALDCNFDHDPCKWRSDNRDDLPIHWALADNALCLSQKPQYKDYKIEAKFRSGAVDTSLSHPQCLSFRFFTSNPNNRLSLLRHSSGVFCYIQVGQSMPGISYEAAIAVDCSFDLDTCKWRPDNRDELPVDWQVDQQSLCLTQRAEFSRFQVTSKWKSGTVDSTRIGPKCVKFHYFSSGQGNKLAILHHSSGLVAMAWLVLPSLSTGVPHFPLDCDFARDACKWRVVNPELPVVWQHSQDSYCLQATPAYADFMILAKSSSAMVNVAQSSPKCLKFAVLLSSNVLNLSMLLCQDLRAPRFRAAQAIDCSFDGSTCEWKRNNLELPVFWQRTKQGHFCLAPALEYAQFNINAKTSSGMVDVALGNPQCITFSAMLSHPTLKISLLRHSEGLVCEKLRAPRYKASLSLDCTFDEGHSCKWRPENPELPVLWTVSQSHFCLSRSAEFSSFTIDAKAISGMVDVSAGVSRCLNGLVDVSNQPASCLKLSYLSSHPHLKLSLLRHSLGVRTGDLNGVLQGFCFSEGQALLAKFKASEAVDCNFDASLCKWRSASPDVLVDWALVDRALCLVATPEYTDYGIEAKFSSVLIDVTHGAPACMKFSYRSSQPNVKLAFLRHSLGLAASLAVDCSFDEDVCRWRSENQDLLVDWTRTEKALCMDASKAAGAYDLVAKFKSSLVDASNRAPKCLTLSYLVSHEACKLSILRHSIGSPPMKSYPAAVAVDCPFTDNTCQWRTENRDLLIDWTLLDGTLCLVATPTSSEYDIVAKFKSALVSVSEHAPQCLTFSYLHTVPQGKLKTSPFMIAKYRASVALDCGFEQDTCKWGPVERDALVDWRMKEGALCLVYPSESEYQSIDLLAKYSSGLVDTKASIPNVAPPMKRYPASRAINCDFDKDVCLWESESRHVLVDWELQNNALCFSSSAQVAQYDLTAKFSSGLVDVQEGLPQCIAFQTLSTHPNLRLSLLPGQELPLFRYKASSAIDCTFDKGTCRWAAEVRDTIVNWIASENALCLVSPQQYARFNVLAKFSSALVDISTEAPKKLGGIRLEPQAPPMIRYRASKSVDCTFDQGPCQWSPVNKDVLVQWEIVANSLCLKSANELSKFEISAKHESSLIDVSKGNPRCLKFLFSANHPKVQLSFLRHSLG</sequence>
<keyword evidence="2" id="KW-1185">Reference proteome</keyword>
<proteinExistence type="predicted"/>
<protein>
    <recommendedName>
        <fullName evidence="3">MAM domain-containing protein</fullName>
    </recommendedName>
</protein>
<reference evidence="1 2" key="1">
    <citation type="submission" date="2024-11" db="EMBL/GenBank/DDBJ databases">
        <title>Adaptive evolution of stress response genes in parasites aligns with host niche diversity.</title>
        <authorList>
            <person name="Hahn C."/>
            <person name="Resl P."/>
        </authorList>
    </citation>
    <scope>NUCLEOTIDE SEQUENCE [LARGE SCALE GENOMIC DNA]</scope>
    <source>
        <strain evidence="1">EGGRZ-B1_66</strain>
        <tissue evidence="1">Body</tissue>
    </source>
</reference>
<dbReference type="AlphaFoldDB" id="A0ABD2QEE9"/>
<accession>A0ABD2QEE9</accession>
<evidence type="ECO:0000313" key="1">
    <source>
        <dbReference type="EMBL" id="KAL3317617.1"/>
    </source>
</evidence>
<name>A0ABD2QEE9_9PLAT</name>
<evidence type="ECO:0000313" key="2">
    <source>
        <dbReference type="Proteomes" id="UP001626550"/>
    </source>
</evidence>
<dbReference type="EMBL" id="JBJKFK010000354">
    <property type="protein sequence ID" value="KAL3317617.1"/>
    <property type="molecule type" value="Genomic_DNA"/>
</dbReference>
<dbReference type="Proteomes" id="UP001626550">
    <property type="component" value="Unassembled WGS sequence"/>
</dbReference>
<evidence type="ECO:0008006" key="3">
    <source>
        <dbReference type="Google" id="ProtNLM"/>
    </source>
</evidence>
<comment type="caution">
    <text evidence="1">The sequence shown here is derived from an EMBL/GenBank/DDBJ whole genome shotgun (WGS) entry which is preliminary data.</text>
</comment>
<gene>
    <name evidence="1" type="ORF">Ciccas_003726</name>
</gene>